<evidence type="ECO:0000256" key="1">
    <source>
        <dbReference type="SAM" id="Phobius"/>
    </source>
</evidence>
<dbReference type="AlphaFoldDB" id="A0A131YAN5"/>
<accession>A0A131YAN5</accession>
<dbReference type="EMBL" id="GEDV01012228">
    <property type="protein sequence ID" value="JAP76329.1"/>
    <property type="molecule type" value="Transcribed_RNA"/>
</dbReference>
<dbReference type="InterPro" id="IPR013783">
    <property type="entry name" value="Ig-like_fold"/>
</dbReference>
<dbReference type="Gene3D" id="2.60.40.10">
    <property type="entry name" value="Immunoglobulins"/>
    <property type="match status" value="1"/>
</dbReference>
<sequence>MVTKGSEPPPSRNVVVNMRPIPGVGYWAALLVCATLLLISPVASSLHILHLSVPKWVQNGTEDSVVLDCVYNVNREDEHLVIKWFLNDDPQPIYQWIPELNKRFVSSRLKDRINLDYSLTNGNSFTKFRALNLVRPTTELSGRYSCHVMSLAGQDSESKLMTVYAPPKRFDFTYERVSAHVTNLSCEADGVFPQPTLFLYQSSGRDPVSRPVASAPARMVAPTPAEGAAGYHVRLTYALDSRTLDVSGHVEYVFECVLAIPETNYRQQRRLEFEPGRLVSSASRLRTVDIVLRVLTGVFALMDLA</sequence>
<organism evidence="3">
    <name type="scientific">Rhipicephalus appendiculatus</name>
    <name type="common">Brown ear tick</name>
    <dbReference type="NCBI Taxonomy" id="34631"/>
    <lineage>
        <taxon>Eukaryota</taxon>
        <taxon>Metazoa</taxon>
        <taxon>Ecdysozoa</taxon>
        <taxon>Arthropoda</taxon>
        <taxon>Chelicerata</taxon>
        <taxon>Arachnida</taxon>
        <taxon>Acari</taxon>
        <taxon>Parasitiformes</taxon>
        <taxon>Ixodida</taxon>
        <taxon>Ixodoidea</taxon>
        <taxon>Ixodidae</taxon>
        <taxon>Rhipicephalinae</taxon>
        <taxon>Rhipicephalus</taxon>
        <taxon>Rhipicephalus</taxon>
    </lineage>
</organism>
<name>A0A131YAN5_RHIAP</name>
<dbReference type="PANTHER" id="PTHR21261:SF2">
    <property type="entry name" value="GH04238P-RELATED"/>
    <property type="match status" value="1"/>
</dbReference>
<dbReference type="InterPro" id="IPR036179">
    <property type="entry name" value="Ig-like_dom_sf"/>
</dbReference>
<dbReference type="PANTHER" id="PTHR21261">
    <property type="entry name" value="BEAT PROTEIN"/>
    <property type="match status" value="1"/>
</dbReference>
<feature type="transmembrane region" description="Helical" evidence="1">
    <location>
        <begin position="26"/>
        <end position="49"/>
    </location>
</feature>
<feature type="domain" description="Ig-like" evidence="2">
    <location>
        <begin position="41"/>
        <end position="162"/>
    </location>
</feature>
<evidence type="ECO:0000313" key="3">
    <source>
        <dbReference type="EMBL" id="JAP76329.1"/>
    </source>
</evidence>
<keyword evidence="1" id="KW-0472">Membrane</keyword>
<protein>
    <recommendedName>
        <fullName evidence="2">Ig-like domain-containing protein</fullName>
    </recommendedName>
</protein>
<keyword evidence="1" id="KW-1133">Transmembrane helix</keyword>
<dbReference type="SUPFAM" id="SSF48726">
    <property type="entry name" value="Immunoglobulin"/>
    <property type="match status" value="1"/>
</dbReference>
<proteinExistence type="predicted"/>
<evidence type="ECO:0000259" key="2">
    <source>
        <dbReference type="PROSITE" id="PS50835"/>
    </source>
</evidence>
<keyword evidence="1" id="KW-0812">Transmembrane</keyword>
<dbReference type="InterPro" id="IPR007110">
    <property type="entry name" value="Ig-like_dom"/>
</dbReference>
<reference evidence="3" key="1">
    <citation type="journal article" date="2016" name="Ticks Tick Borne Dis.">
        <title>De novo assembly and annotation of the salivary gland transcriptome of Rhipicephalus appendiculatus male and female ticks during blood feeding.</title>
        <authorList>
            <person name="de Castro M.H."/>
            <person name="de Klerk D."/>
            <person name="Pienaar R."/>
            <person name="Latif A.A."/>
            <person name="Rees D.J."/>
            <person name="Mans B.J."/>
        </authorList>
    </citation>
    <scope>NUCLEOTIDE SEQUENCE</scope>
    <source>
        <tissue evidence="3">Salivary glands</tissue>
    </source>
</reference>
<dbReference type="PROSITE" id="PS50835">
    <property type="entry name" value="IG_LIKE"/>
    <property type="match status" value="1"/>
</dbReference>